<dbReference type="InterPro" id="IPR035979">
    <property type="entry name" value="RBD_domain_sf"/>
</dbReference>
<dbReference type="PANTHER" id="PTHR15608">
    <property type="entry name" value="SPLICING FACTOR U2AF-ASSOCIATED PROTEIN 2"/>
    <property type="match status" value="1"/>
</dbReference>
<dbReference type="Proteomes" id="UP001314263">
    <property type="component" value="Unassembled WGS sequence"/>
</dbReference>
<dbReference type="InterPro" id="IPR034392">
    <property type="entry name" value="TatSF1-like_RRM1"/>
</dbReference>
<evidence type="ECO:0000256" key="5">
    <source>
        <dbReference type="ARBA" id="ARBA00023187"/>
    </source>
</evidence>
<dbReference type="SUPFAM" id="SSF54928">
    <property type="entry name" value="RNA-binding domain, RBD"/>
    <property type="match status" value="2"/>
</dbReference>
<dbReference type="SMART" id="SM00360">
    <property type="entry name" value="RRM"/>
    <property type="match status" value="2"/>
</dbReference>
<feature type="region of interest" description="Disordered" evidence="7">
    <location>
        <begin position="213"/>
        <end position="253"/>
    </location>
</feature>
<dbReference type="GO" id="GO:0005686">
    <property type="term" value="C:U2 snRNP"/>
    <property type="evidence" value="ECO:0007669"/>
    <property type="project" value="TreeGrafter"/>
</dbReference>
<organism evidence="9 10">
    <name type="scientific">Coccomyxa viridis</name>
    <dbReference type="NCBI Taxonomy" id="1274662"/>
    <lineage>
        <taxon>Eukaryota</taxon>
        <taxon>Viridiplantae</taxon>
        <taxon>Chlorophyta</taxon>
        <taxon>core chlorophytes</taxon>
        <taxon>Trebouxiophyceae</taxon>
        <taxon>Trebouxiophyceae incertae sedis</taxon>
        <taxon>Coccomyxaceae</taxon>
        <taxon>Coccomyxa</taxon>
    </lineage>
</organism>
<sequence>MSWYYLDATGQHTGPHEADAFKALHGGGFVTAETLVWAAGRPGWEPLRSVPELWEHASAAAQPPAASQPATAALAGKFDSAPAPAMQPAAGAHPEAEKPVAGAVAQQTSRRKAAVVAKAAPAKAAPEDNELAAFQAEMSALGAVAAPGPEVAEPLRAQTPEPEDRRFQDDDGTWYTWDALLRKFVEEGAQPHMPEYRPEDMVFQMEEEKIPIYKPPQPEGGDAEADADGVADGAEPENGEGEGGTGKPKKTEKMTAAEAVIEKHREKAKRAREQEDKWLGVQNNMAVYVTGLPDDTSEAELAQFFTKCGILKDDDDGKPRVKLYKDRATGMLKGDGLVYYLKQPSVDLACKILDGGPFREDPNKVITVQPAKFEMHGETYVPKKKKAKKKKKIVQEDKVLGWGGFDDILPPTQVTVILKHVFAPAELEQEPTMKTDLEADMTSECAKLGPVDKIRVCQYHPEGVVSIKFKRDDAAQECLKVMNGRFFGGRQLTAELWDGTTNYNVRKPQESEEEQAARLARFAAEIEQAEQ</sequence>
<dbReference type="PANTHER" id="PTHR15608:SF0">
    <property type="entry name" value="HIV TAT-SPECIFIC FACTOR 1"/>
    <property type="match status" value="1"/>
</dbReference>
<dbReference type="InterPro" id="IPR034393">
    <property type="entry name" value="TatSF1-like"/>
</dbReference>
<dbReference type="InterPro" id="IPR025640">
    <property type="entry name" value="GYF_2"/>
</dbReference>
<dbReference type="GO" id="GO:0000398">
    <property type="term" value="P:mRNA splicing, via spliceosome"/>
    <property type="evidence" value="ECO:0007669"/>
    <property type="project" value="InterPro"/>
</dbReference>
<evidence type="ECO:0000256" key="3">
    <source>
        <dbReference type="ARBA" id="ARBA00022737"/>
    </source>
</evidence>
<evidence type="ECO:0000256" key="1">
    <source>
        <dbReference type="ARBA" id="ARBA00007747"/>
    </source>
</evidence>
<dbReference type="EMBL" id="CAUYUE010000002">
    <property type="protein sequence ID" value="CAK0744075.1"/>
    <property type="molecule type" value="Genomic_DNA"/>
</dbReference>
<dbReference type="AlphaFoldDB" id="A0AAV1HT72"/>
<evidence type="ECO:0000256" key="7">
    <source>
        <dbReference type="SAM" id="MobiDB-lite"/>
    </source>
</evidence>
<dbReference type="FunFam" id="3.30.70.330:FF:000105">
    <property type="entry name" value="HIV Tat-specific factor 1 homolog"/>
    <property type="match status" value="1"/>
</dbReference>
<evidence type="ECO:0000259" key="8">
    <source>
        <dbReference type="PROSITE" id="PS50102"/>
    </source>
</evidence>
<reference evidence="9 10" key="1">
    <citation type="submission" date="2023-10" db="EMBL/GenBank/DDBJ databases">
        <authorList>
            <person name="Maclean D."/>
            <person name="Macfadyen A."/>
        </authorList>
    </citation>
    <scope>NUCLEOTIDE SEQUENCE [LARGE SCALE GENOMIC DNA]</scope>
</reference>
<evidence type="ECO:0000313" key="9">
    <source>
        <dbReference type="EMBL" id="CAK0744075.1"/>
    </source>
</evidence>
<dbReference type="InterPro" id="IPR000504">
    <property type="entry name" value="RRM_dom"/>
</dbReference>
<comment type="caution">
    <text evidence="9">The sequence shown here is derived from an EMBL/GenBank/DDBJ whole genome shotgun (WGS) entry which is preliminary data.</text>
</comment>
<feature type="compositionally biased region" description="Acidic residues" evidence="7">
    <location>
        <begin position="221"/>
        <end position="240"/>
    </location>
</feature>
<evidence type="ECO:0000256" key="4">
    <source>
        <dbReference type="ARBA" id="ARBA00022884"/>
    </source>
</evidence>
<dbReference type="PROSITE" id="PS50102">
    <property type="entry name" value="RRM"/>
    <property type="match status" value="1"/>
</dbReference>
<feature type="compositionally biased region" description="Low complexity" evidence="7">
    <location>
        <begin position="81"/>
        <end position="93"/>
    </location>
</feature>
<keyword evidence="2" id="KW-0507">mRNA processing</keyword>
<dbReference type="Pfam" id="PF14237">
    <property type="entry name" value="GYF_2"/>
    <property type="match status" value="1"/>
</dbReference>
<dbReference type="Pfam" id="PF00076">
    <property type="entry name" value="RRM_1"/>
    <property type="match status" value="2"/>
</dbReference>
<dbReference type="CDD" id="cd12285">
    <property type="entry name" value="RRM3_RBM39_like"/>
    <property type="match status" value="1"/>
</dbReference>
<protein>
    <recommendedName>
        <fullName evidence="8">RRM domain-containing protein</fullName>
    </recommendedName>
</protein>
<evidence type="ECO:0000313" key="10">
    <source>
        <dbReference type="Proteomes" id="UP001314263"/>
    </source>
</evidence>
<evidence type="ECO:0000256" key="6">
    <source>
        <dbReference type="PROSITE-ProRule" id="PRU00176"/>
    </source>
</evidence>
<evidence type="ECO:0000256" key="2">
    <source>
        <dbReference type="ARBA" id="ARBA00022664"/>
    </source>
</evidence>
<keyword evidence="4 6" id="KW-0694">RNA-binding</keyword>
<feature type="domain" description="RRM" evidence="8">
    <location>
        <begin position="285"/>
        <end position="373"/>
    </location>
</feature>
<dbReference type="InterPro" id="IPR012677">
    <property type="entry name" value="Nucleotide-bd_a/b_plait_sf"/>
</dbReference>
<dbReference type="Gene3D" id="3.30.70.330">
    <property type="match status" value="2"/>
</dbReference>
<keyword evidence="10" id="KW-1185">Reference proteome</keyword>
<keyword evidence="3" id="KW-0677">Repeat</keyword>
<proteinExistence type="inferred from homology"/>
<dbReference type="GO" id="GO:0003723">
    <property type="term" value="F:RNA binding"/>
    <property type="evidence" value="ECO:0007669"/>
    <property type="project" value="UniProtKB-UniRule"/>
</dbReference>
<comment type="similarity">
    <text evidence="1">Belongs to the HTATSF1 family.</text>
</comment>
<dbReference type="GO" id="GO:0005684">
    <property type="term" value="C:U2-type spliceosomal complex"/>
    <property type="evidence" value="ECO:0007669"/>
    <property type="project" value="TreeGrafter"/>
</dbReference>
<name>A0AAV1HT72_9CHLO</name>
<accession>A0AAV1HT72</accession>
<keyword evidence="5" id="KW-0508">mRNA splicing</keyword>
<dbReference type="CDD" id="cd12281">
    <property type="entry name" value="RRM1_TatSF1_like"/>
    <property type="match status" value="1"/>
</dbReference>
<gene>
    <name evidence="9" type="ORF">CVIRNUC_001519</name>
</gene>
<feature type="region of interest" description="Disordered" evidence="7">
    <location>
        <begin position="81"/>
        <end position="106"/>
    </location>
</feature>